<proteinExistence type="predicted"/>
<protein>
    <submittedName>
        <fullName evidence="1">Uncharacterized protein</fullName>
    </submittedName>
</protein>
<accession>A0A8H4PBR8</accession>
<dbReference type="EMBL" id="JAADYS010000840">
    <property type="protein sequence ID" value="KAF4466680.1"/>
    <property type="molecule type" value="Genomic_DNA"/>
</dbReference>
<evidence type="ECO:0000313" key="2">
    <source>
        <dbReference type="Proteomes" id="UP000554235"/>
    </source>
</evidence>
<organism evidence="1 2">
    <name type="scientific">Fusarium albosuccineum</name>
    <dbReference type="NCBI Taxonomy" id="1237068"/>
    <lineage>
        <taxon>Eukaryota</taxon>
        <taxon>Fungi</taxon>
        <taxon>Dikarya</taxon>
        <taxon>Ascomycota</taxon>
        <taxon>Pezizomycotina</taxon>
        <taxon>Sordariomycetes</taxon>
        <taxon>Hypocreomycetidae</taxon>
        <taxon>Hypocreales</taxon>
        <taxon>Nectriaceae</taxon>
        <taxon>Fusarium</taxon>
        <taxon>Fusarium decemcellulare species complex</taxon>
    </lineage>
</organism>
<keyword evidence="2" id="KW-1185">Reference proteome</keyword>
<dbReference type="OrthoDB" id="5091635at2759"/>
<evidence type="ECO:0000313" key="1">
    <source>
        <dbReference type="EMBL" id="KAF4466680.1"/>
    </source>
</evidence>
<gene>
    <name evidence="1" type="ORF">FALBO_6470</name>
</gene>
<reference evidence="1 2" key="1">
    <citation type="submission" date="2020-01" db="EMBL/GenBank/DDBJ databases">
        <title>Identification and distribution of gene clusters putatively required for synthesis of sphingolipid metabolism inhibitors in phylogenetically diverse species of the filamentous fungus Fusarium.</title>
        <authorList>
            <person name="Kim H.-S."/>
            <person name="Busman M."/>
            <person name="Brown D.W."/>
            <person name="Divon H."/>
            <person name="Uhlig S."/>
            <person name="Proctor R.H."/>
        </authorList>
    </citation>
    <scope>NUCLEOTIDE SEQUENCE [LARGE SCALE GENOMIC DNA]</scope>
    <source>
        <strain evidence="1 2">NRRL 20459</strain>
    </source>
</reference>
<comment type="caution">
    <text evidence="1">The sequence shown here is derived from an EMBL/GenBank/DDBJ whole genome shotgun (WGS) entry which is preliminary data.</text>
</comment>
<dbReference type="Proteomes" id="UP000554235">
    <property type="component" value="Unassembled WGS sequence"/>
</dbReference>
<name>A0A8H4PBR8_9HYPO</name>
<sequence length="513" mass="58058">MNSSTLSSWDGEFILPIRQASQASPEARDQRTFTITREEAMRRAGGLETKVGVKWHDQESLVPEMKRWLSKPVIMVLSEDMKAKVFAWCQTYHTSLLGVIFDAKGNERSTYEYTASEESPCLTEPMYQALRTLFLGVPRASEATNRLWAFADEVMTHSQRVVLRDEFGGHHQIVEAFRLAPGNSADRTTDTSSPPISSILRNRRTVTVKAYQHTDNHGGISYTTFTMSQHLIEATYLMTRDMAMEQANGLDQRLGHRGCDQALLAPEMTKWLSVPVIKVLSDEMKNKVFMWCNNHSPTWKNEILAAKDDLVEYRYTTAMEEPTALNHVAEALQGQLSDMITDSKDVVLQEIRLGIAKVLAAMPTEQPNEQSNEQHPANTDDAEARSLLERLRNIDEGLCLLLKDDSGLVKEFREVAVALSPNFTAHDTDPGRELVYDEVGQKTMRGDRLCWKLGLGENEFQILKHLMRTSPRRSNAFKYAQLLTRELTSVSQYSELVDQLGLEPGCHPSCREE</sequence>
<dbReference type="AlphaFoldDB" id="A0A8H4PBR8"/>